<dbReference type="GO" id="GO:0005768">
    <property type="term" value="C:endosome"/>
    <property type="evidence" value="ECO:0000318"/>
    <property type="project" value="GO_Central"/>
</dbReference>
<dbReference type="InParanoid" id="A0A6I8P6Q2"/>
<gene>
    <name evidence="4" type="primary">C20H11orf65</name>
</gene>
<feature type="region of interest" description="Disordered" evidence="2">
    <location>
        <begin position="1166"/>
        <end position="1209"/>
    </location>
</feature>
<dbReference type="PANTHER" id="PTHR21469">
    <property type="entry name" value="EXOPHILIN-5"/>
    <property type="match status" value="1"/>
</dbReference>
<proteinExistence type="predicted"/>
<name>A0A6I8P6Q2_ORNAN</name>
<feature type="domain" description="RabBD" evidence="3">
    <location>
        <begin position="7"/>
        <end position="63"/>
    </location>
</feature>
<feature type="compositionally biased region" description="Polar residues" evidence="2">
    <location>
        <begin position="1539"/>
        <end position="1564"/>
    </location>
</feature>
<dbReference type="OrthoDB" id="9908998at2759"/>
<dbReference type="InterPro" id="IPR039916">
    <property type="entry name" value="EXPH5"/>
</dbReference>
<dbReference type="OMA" id="HKNRYNE"/>
<feature type="region of interest" description="Disordered" evidence="2">
    <location>
        <begin position="1414"/>
        <end position="1439"/>
    </location>
</feature>
<feature type="compositionally biased region" description="Basic and acidic residues" evidence="2">
    <location>
        <begin position="1985"/>
        <end position="1994"/>
    </location>
</feature>
<feature type="compositionally biased region" description="Polar residues" evidence="2">
    <location>
        <begin position="1692"/>
        <end position="1708"/>
    </location>
</feature>
<feature type="region of interest" description="Disordered" evidence="2">
    <location>
        <begin position="423"/>
        <end position="445"/>
    </location>
</feature>
<dbReference type="InterPro" id="IPR010911">
    <property type="entry name" value="Rab_BD"/>
</dbReference>
<dbReference type="GO" id="GO:0006886">
    <property type="term" value="P:intracellular protein transport"/>
    <property type="evidence" value="ECO:0007669"/>
    <property type="project" value="InterPro"/>
</dbReference>
<dbReference type="PANTHER" id="PTHR21469:SF4">
    <property type="entry name" value="EXOPHILIN-5"/>
    <property type="match status" value="1"/>
</dbReference>
<feature type="compositionally biased region" description="Basic and acidic residues" evidence="2">
    <location>
        <begin position="1767"/>
        <end position="1785"/>
    </location>
</feature>
<dbReference type="FunCoup" id="A0A6I8P6Q2">
    <property type="interactions" value="305"/>
</dbReference>
<feature type="region of interest" description="Disordered" evidence="2">
    <location>
        <begin position="1507"/>
        <end position="1839"/>
    </location>
</feature>
<protein>
    <submittedName>
        <fullName evidence="4">Exophilin 5</fullName>
    </submittedName>
</protein>
<feature type="compositionally biased region" description="Acidic residues" evidence="2">
    <location>
        <begin position="2022"/>
        <end position="2049"/>
    </location>
</feature>
<organism evidence="4 5">
    <name type="scientific">Ornithorhynchus anatinus</name>
    <name type="common">Duckbill platypus</name>
    <dbReference type="NCBI Taxonomy" id="9258"/>
    <lineage>
        <taxon>Eukaryota</taxon>
        <taxon>Metazoa</taxon>
        <taxon>Chordata</taxon>
        <taxon>Craniata</taxon>
        <taxon>Vertebrata</taxon>
        <taxon>Euteleostomi</taxon>
        <taxon>Mammalia</taxon>
        <taxon>Monotremata</taxon>
        <taxon>Ornithorhynchidae</taxon>
        <taxon>Ornithorhynchus</taxon>
    </lineage>
</organism>
<feature type="compositionally biased region" description="Basic and acidic residues" evidence="2">
    <location>
        <begin position="1190"/>
        <end position="1203"/>
    </location>
</feature>
<feature type="compositionally biased region" description="Polar residues" evidence="2">
    <location>
        <begin position="1754"/>
        <end position="1763"/>
    </location>
</feature>
<feature type="compositionally biased region" description="Polar residues" evidence="2">
    <location>
        <begin position="665"/>
        <end position="682"/>
    </location>
</feature>
<evidence type="ECO:0000256" key="1">
    <source>
        <dbReference type="SAM" id="Coils"/>
    </source>
</evidence>
<feature type="compositionally biased region" description="Basic and acidic residues" evidence="2">
    <location>
        <begin position="684"/>
        <end position="700"/>
    </location>
</feature>
<dbReference type="GO" id="GO:0031267">
    <property type="term" value="F:small GTPase binding"/>
    <property type="evidence" value="ECO:0007669"/>
    <property type="project" value="InterPro"/>
</dbReference>
<feature type="compositionally biased region" description="Basic and acidic residues" evidence="2">
    <location>
        <begin position="763"/>
        <end position="789"/>
    </location>
</feature>
<dbReference type="Ensembl" id="ENSOANT00000052720.1">
    <property type="protein sequence ID" value="ENSOANP00000049573.1"/>
    <property type="gene ID" value="ENSOANG00000043129.1"/>
</dbReference>
<dbReference type="GO" id="GO:0045921">
    <property type="term" value="P:positive regulation of exocytosis"/>
    <property type="evidence" value="ECO:0000318"/>
    <property type="project" value="GO_Central"/>
</dbReference>
<evidence type="ECO:0000256" key="2">
    <source>
        <dbReference type="SAM" id="MobiDB-lite"/>
    </source>
</evidence>
<feature type="region of interest" description="Disordered" evidence="2">
    <location>
        <begin position="1985"/>
        <end position="2049"/>
    </location>
</feature>
<accession>A0A6I8P6Q2</accession>
<evidence type="ECO:0000313" key="5">
    <source>
        <dbReference type="Proteomes" id="UP000002279"/>
    </source>
</evidence>
<evidence type="ECO:0000259" key="3">
    <source>
        <dbReference type="PROSITE" id="PS50916"/>
    </source>
</evidence>
<feature type="compositionally biased region" description="Polar residues" evidence="2">
    <location>
        <begin position="1166"/>
        <end position="1180"/>
    </location>
</feature>
<feature type="compositionally biased region" description="Low complexity" evidence="2">
    <location>
        <begin position="1823"/>
        <end position="1837"/>
    </location>
</feature>
<dbReference type="Gene3D" id="6.10.250.3000">
    <property type="match status" value="1"/>
</dbReference>
<feature type="compositionally biased region" description="Basic and acidic residues" evidence="2">
    <location>
        <begin position="1514"/>
        <end position="1526"/>
    </location>
</feature>
<keyword evidence="1" id="KW-0175">Coiled coil</keyword>
<feature type="compositionally biased region" description="Basic and acidic residues" evidence="2">
    <location>
        <begin position="1862"/>
        <end position="1880"/>
    </location>
</feature>
<feature type="compositionally biased region" description="Low complexity" evidence="2">
    <location>
        <begin position="1995"/>
        <end position="2005"/>
    </location>
</feature>
<feature type="region of interest" description="Disordered" evidence="2">
    <location>
        <begin position="344"/>
        <end position="366"/>
    </location>
</feature>
<keyword evidence="5" id="KW-1185">Reference proteome</keyword>
<feature type="region of interest" description="Disordered" evidence="2">
    <location>
        <begin position="1107"/>
        <end position="1134"/>
    </location>
</feature>
<feature type="region of interest" description="Disordered" evidence="2">
    <location>
        <begin position="923"/>
        <end position="955"/>
    </location>
</feature>
<sequence>MTKVPPGLDLGFLSEEEARKILEVLERNEELQRAEKDRISKLQKTKRDIRWLQGVTGEWFEEIQRKKFRECTDVNSMLKPPLTYRLRKMMKNDPVELPTSRSNHPPAESHATSTPSILGFHSPFASFFSFRKSGKESLKPSQLPQPGYNVFAETDVPARGKVEDEMYHLKSESAGSGFDPEGAEMREEGDLPPWETMDLEHELFRVLDDLDCKLAEEQTLSAGNIEPPFDHGAGTQFSHLFPRRNAAANFPGQYRSNYSEASNMSIYDLLRPAASREGFQTVSYRTKSLYDIYGTKDPGLSGGVGVAPNTLGSSSLCTESRRRTAFPVLGRFTACSLHLPSPTQTKSGFAPRIHQQNPKRTPLSSIVWNNSPRSGDFQKQGEHPKAEWPMEVGCSDEEAYPRWLQENGKYEFYRSKTVFRSGGPTAPRARTFSRQPLDNSENTPLYPWENKFSRSCPRRSFGSGSLRRFRGGPVPAASVEDRPFWPDSCPGSVPADGDSEMISNEANDWPSPETLRAVPPSRQWRACAGPAAANVSKSQMESRVREVGFQTDLSESWETLTSMQGRKEYRFTFSRNSESISHATTPVFPHLDFGKANVVTETHVPEADRDTESAVQSPLNGTGGLRGSTSESVSVTFPGVKVSEPDEPSSLGRRDLTKHLAPNRDSVTSLSVAQSQPSTSFTRVDIEKASKERGSEKVEVLDETSQESVTGATLQPIAPPVISATRPDFQNSLSRDPTSEPTDRFVFSAPTTAVSRRPIRVPARRDISKMYLTNRDKKNALKKEAEHGGGSKLDPGASSPSADENRTRISFPSPDRCDPQGAVIRHGDFRERNEENRPLESSGRPPAQSQEHILLSQAEGEQGNAFKSAAVCSTVRSDSRTDLTVLRLHPPGLSPHGFQGSLPPFSHHGSSLTPSVICGTEEKIQPTKSSSVKNEEKTNSPSLGRCPFSPGKGKGRVRRRVSCIEQLSKPENVLTKEIFISSAPALHQTEPSSPEPITVYCTLPRKSPSFFFDTFLKSEKKRMPNSAREGPPPFRVQKDQEDPAEKLFFGQVDPRSTEAGNKCPDGFHPVPAPQSRGPNKTIACSVPARTGPPPFQVKRTVESCSEAHSLGRADQKNKTSVSITEADSSPSAGPVKATFHTQGNLPSIQDSSLPPVRGLNQEASLHTCSKSDSTMSTSHTAESEDEFSLTDEKHSSEPSEMSKMDTGSSLQKYKTTSTLTISGDEDNVKCLELVSIYYTLPRRQSKKICHLLQGYTENGDAPTETSPGIGHQRYEFSVDVAGAAVPTALGDEGVESPPQILTGTTSLDLKAAVSPAEKDTDSHSHCNETAAIWQLPSPEHSRPEKPSEQSLQGSATAFPLAVDTEVSLCKKESNSPRDCSVRAISEDSLNKTVGICFSFIPTSPQREDHFQTERAFTPSSSTAPIAEHPSEESPGTVEVRGDKGQQIFHSPPLDKVNHTFHPKGGFANSALKYATVTSTGWRKKYDKDINPKEISIPEAVAYFDCSPNLQPMTDDQKISNKKRSDSQSKAFPRSAASLAKSNPQPEGTDNNRQPDLANQQTEPKQSCRADRNNHGFPKEEGEQATDPKGKEARSTGDRGSPSRTVNRNKSNLVCPKDKNGELEKRKNRPSVKHKLEAMSKSRRKFSTKDISSRRHVASIFPRREDGTVTPDGSRDTPLPPNPISLVLETTKENQSQSPCSDEVSSLVPQTPDLDKNEPPAQNVSDSSRNSPTRGETQQDTASRSKRNTDKGDSVTDSPPNGGSSKKKITERSEKKETTFEKELETQARPILDNLTAVELADPQTRLSPSTSLPFDADAKYGRSSDSSWPESSLSPPSIKISWEWEPEPSLYRSKSLKNLSTPERKLGPNLQRSRERHFSEEASAGKAPSSMTLGNEFPIGSAYKRRFQSFSEVSCDENEKWAMCSQRTRTSGPRSVTYISRPIDYGIFGKEQQVAFLENVKRSLTEGRLWRPCFLKNPGFLKDDLNSSPHRDDSLSSASPGSQGSVDGLSPREPLNIYQDVTVDDSDADTDTTTDDEYYLDEIDKESEL</sequence>
<dbReference type="GO" id="GO:0050714">
    <property type="term" value="P:positive regulation of protein secretion"/>
    <property type="evidence" value="ECO:0000318"/>
    <property type="project" value="GO_Central"/>
</dbReference>
<reference evidence="4" key="3">
    <citation type="submission" date="2025-09" db="UniProtKB">
        <authorList>
            <consortium name="Ensembl"/>
        </authorList>
    </citation>
    <scope>IDENTIFICATION</scope>
    <source>
        <strain evidence="4">Glennie</strain>
    </source>
</reference>
<dbReference type="GeneTree" id="ENSGT00390000011087"/>
<reference evidence="4" key="2">
    <citation type="submission" date="2025-08" db="UniProtKB">
        <authorList>
            <consortium name="Ensembl"/>
        </authorList>
    </citation>
    <scope>IDENTIFICATION</scope>
    <source>
        <strain evidence="4">Glennie</strain>
    </source>
</reference>
<dbReference type="GO" id="GO:0071985">
    <property type="term" value="P:multivesicular body sorting pathway"/>
    <property type="evidence" value="ECO:0000318"/>
    <property type="project" value="GO_Central"/>
</dbReference>
<feature type="compositionally biased region" description="Polar residues" evidence="2">
    <location>
        <begin position="432"/>
        <end position="443"/>
    </location>
</feature>
<feature type="compositionally biased region" description="Polar residues" evidence="2">
    <location>
        <begin position="1719"/>
        <end position="1741"/>
    </location>
</feature>
<feature type="compositionally biased region" description="Polar residues" evidence="2">
    <location>
        <begin position="1118"/>
        <end position="1131"/>
    </location>
</feature>
<feature type="region of interest" description="Disordered" evidence="2">
    <location>
        <begin position="606"/>
        <end position="866"/>
    </location>
</feature>
<evidence type="ECO:0000313" key="4">
    <source>
        <dbReference type="Ensembl" id="ENSOANP00000049573.1"/>
    </source>
</evidence>
<feature type="compositionally biased region" description="Basic and acidic residues" evidence="2">
    <location>
        <begin position="1615"/>
        <end position="1624"/>
    </location>
</feature>
<dbReference type="Proteomes" id="UP000002279">
    <property type="component" value="Chromosome 20"/>
</dbReference>
<dbReference type="Bgee" id="ENSOANG00000043129">
    <property type="expression patterns" value="Expressed in ovary and 6 other cell types or tissues"/>
</dbReference>
<feature type="compositionally biased region" description="Basic and acidic residues" evidence="2">
    <location>
        <begin position="825"/>
        <end position="838"/>
    </location>
</feature>
<feature type="compositionally biased region" description="Basic and acidic residues" evidence="2">
    <location>
        <begin position="1565"/>
        <end position="1596"/>
    </location>
</feature>
<reference evidence="4 5" key="1">
    <citation type="journal article" date="2008" name="Nature">
        <title>Genome analysis of the platypus reveals unique signatures of evolution.</title>
        <authorList>
            <person name="Warren W.C."/>
            <person name="Hillier L.W."/>
            <person name="Marshall Graves J.A."/>
            <person name="Birney E."/>
            <person name="Ponting C.P."/>
            <person name="Grutzner F."/>
            <person name="Belov K."/>
            <person name="Miller W."/>
            <person name="Clarke L."/>
            <person name="Chinwalla A.T."/>
            <person name="Yang S.P."/>
            <person name="Heger A."/>
            <person name="Locke D.P."/>
            <person name="Miethke P."/>
            <person name="Waters P.D."/>
            <person name="Veyrunes F."/>
            <person name="Fulton L."/>
            <person name="Fulton B."/>
            <person name="Graves T."/>
            <person name="Wallis J."/>
            <person name="Puente X.S."/>
            <person name="Lopez-Otin C."/>
            <person name="Ordonez G.R."/>
            <person name="Eichler E.E."/>
            <person name="Chen L."/>
            <person name="Cheng Z."/>
            <person name="Deakin J.E."/>
            <person name="Alsop A."/>
            <person name="Thompson K."/>
            <person name="Kirby P."/>
            <person name="Papenfuss A.T."/>
            <person name="Wakefield M.J."/>
            <person name="Olender T."/>
            <person name="Lancet D."/>
            <person name="Huttley G.A."/>
            <person name="Smit A.F."/>
            <person name="Pask A."/>
            <person name="Temple-Smith P."/>
            <person name="Batzer M.A."/>
            <person name="Walker J.A."/>
            <person name="Konkel M.K."/>
            <person name="Harris R.S."/>
            <person name="Whittington C.M."/>
            <person name="Wong E.S."/>
            <person name="Gemmell N.J."/>
            <person name="Buschiazzo E."/>
            <person name="Vargas Jentzsch I.M."/>
            <person name="Merkel A."/>
            <person name="Schmitz J."/>
            <person name="Zemann A."/>
            <person name="Churakov G."/>
            <person name="Kriegs J.O."/>
            <person name="Brosius J."/>
            <person name="Murchison E.P."/>
            <person name="Sachidanandam R."/>
            <person name="Smith C."/>
            <person name="Hannon G.J."/>
            <person name="Tsend-Ayush E."/>
            <person name="McMillan D."/>
            <person name="Attenborough R."/>
            <person name="Rens W."/>
            <person name="Ferguson-Smith M."/>
            <person name="Lefevre C.M."/>
            <person name="Sharp J.A."/>
            <person name="Nicholas K.R."/>
            <person name="Ray D.A."/>
            <person name="Kube M."/>
            <person name="Reinhardt R."/>
            <person name="Pringle T.H."/>
            <person name="Taylor J."/>
            <person name="Jones R.C."/>
            <person name="Nixon B."/>
            <person name="Dacheux J.L."/>
            <person name="Niwa H."/>
            <person name="Sekita Y."/>
            <person name="Huang X."/>
            <person name="Stark A."/>
            <person name="Kheradpour P."/>
            <person name="Kellis M."/>
            <person name="Flicek P."/>
            <person name="Chen Y."/>
            <person name="Webber C."/>
            <person name="Hardison R."/>
            <person name="Nelson J."/>
            <person name="Hallsworth-Pepin K."/>
            <person name="Delehaunty K."/>
            <person name="Markovic C."/>
            <person name="Minx P."/>
            <person name="Feng Y."/>
            <person name="Kremitzki C."/>
            <person name="Mitreva M."/>
            <person name="Glasscock J."/>
            <person name="Wylie T."/>
            <person name="Wohldmann P."/>
            <person name="Thiru P."/>
            <person name="Nhan M.N."/>
            <person name="Pohl C.S."/>
            <person name="Smith S.M."/>
            <person name="Hou S."/>
            <person name="Nefedov M."/>
            <person name="de Jong P.J."/>
            <person name="Renfree M.B."/>
            <person name="Mardis E.R."/>
            <person name="Wilson R.K."/>
        </authorList>
    </citation>
    <scope>NUCLEOTIDE SEQUENCE [LARGE SCALE GENOMIC DNA]</scope>
    <source>
        <strain evidence="4 5">Glennie</strain>
    </source>
</reference>
<feature type="compositionally biased region" description="Polar residues" evidence="2">
    <location>
        <begin position="1601"/>
        <end position="1611"/>
    </location>
</feature>
<feature type="region of interest" description="Disordered" evidence="2">
    <location>
        <begin position="95"/>
        <end position="114"/>
    </location>
</feature>
<feature type="compositionally biased region" description="Polar residues" evidence="2">
    <location>
        <begin position="354"/>
        <end position="366"/>
    </location>
</feature>
<dbReference type="PROSITE" id="PS50916">
    <property type="entry name" value="RABBD"/>
    <property type="match status" value="1"/>
</dbReference>
<feature type="coiled-coil region" evidence="1">
    <location>
        <begin position="14"/>
        <end position="45"/>
    </location>
</feature>
<feature type="region of interest" description="Disordered" evidence="2">
    <location>
        <begin position="1853"/>
        <end position="1891"/>
    </location>
</feature>